<name>A0A9N9D8I9_9GLOM</name>
<evidence type="ECO:0000313" key="1">
    <source>
        <dbReference type="EMBL" id="CAG8629123.1"/>
    </source>
</evidence>
<accession>A0A9N9D8I9</accession>
<comment type="caution">
    <text evidence="1">The sequence shown here is derived from an EMBL/GenBank/DDBJ whole genome shotgun (WGS) entry which is preliminary data.</text>
</comment>
<reference evidence="1" key="1">
    <citation type="submission" date="2021-06" db="EMBL/GenBank/DDBJ databases">
        <authorList>
            <person name="Kallberg Y."/>
            <person name="Tangrot J."/>
            <person name="Rosling A."/>
        </authorList>
    </citation>
    <scope>NUCLEOTIDE SEQUENCE</scope>
    <source>
        <strain evidence="1">IA702</strain>
    </source>
</reference>
<sequence length="89" mass="10396">FRRSYQYPFLVWKPLKNAGLPILDSSSSSADERIERNKVELDEQSPPITNEEFEKGMSELEKYLQHMCEEFDTGDLRHPKDVNGCFKKA</sequence>
<feature type="non-terminal residue" evidence="1">
    <location>
        <position position="1"/>
    </location>
</feature>
<dbReference type="Proteomes" id="UP000789572">
    <property type="component" value="Unassembled WGS sequence"/>
</dbReference>
<protein>
    <submittedName>
        <fullName evidence="1">3270_t:CDS:1</fullName>
    </submittedName>
</protein>
<keyword evidence="2" id="KW-1185">Reference proteome</keyword>
<proteinExistence type="predicted"/>
<evidence type="ECO:0000313" key="2">
    <source>
        <dbReference type="Proteomes" id="UP000789572"/>
    </source>
</evidence>
<organism evidence="1 2">
    <name type="scientific">Paraglomus occultum</name>
    <dbReference type="NCBI Taxonomy" id="144539"/>
    <lineage>
        <taxon>Eukaryota</taxon>
        <taxon>Fungi</taxon>
        <taxon>Fungi incertae sedis</taxon>
        <taxon>Mucoromycota</taxon>
        <taxon>Glomeromycotina</taxon>
        <taxon>Glomeromycetes</taxon>
        <taxon>Paraglomerales</taxon>
        <taxon>Paraglomeraceae</taxon>
        <taxon>Paraglomus</taxon>
    </lineage>
</organism>
<gene>
    <name evidence="1" type="ORF">POCULU_LOCUS8799</name>
</gene>
<dbReference type="AlphaFoldDB" id="A0A9N9D8I9"/>
<dbReference type="EMBL" id="CAJVPJ010002775">
    <property type="protein sequence ID" value="CAG8629123.1"/>
    <property type="molecule type" value="Genomic_DNA"/>
</dbReference>
<feature type="non-terminal residue" evidence="1">
    <location>
        <position position="89"/>
    </location>
</feature>